<reference evidence="1 2" key="2">
    <citation type="journal article" date="2022" name="Mol. Biol. Evol.">
        <title>Comparative Genomics Reveals Insights into the Divergent Evolution of Astigmatic Mites and Household Pest Adaptations.</title>
        <authorList>
            <person name="Xiong Q."/>
            <person name="Wan A.T."/>
            <person name="Liu X."/>
            <person name="Fung C.S."/>
            <person name="Xiao X."/>
            <person name="Malainual N."/>
            <person name="Hou J."/>
            <person name="Wang L."/>
            <person name="Wang M."/>
            <person name="Yang K.Y."/>
            <person name="Cui Y."/>
            <person name="Leung E.L."/>
            <person name="Nong W."/>
            <person name="Shin S.K."/>
            <person name="Au S.W."/>
            <person name="Jeong K.Y."/>
            <person name="Chew F.T."/>
            <person name="Hui J.H."/>
            <person name="Leung T.F."/>
            <person name="Tungtrongchitr A."/>
            <person name="Zhong N."/>
            <person name="Liu Z."/>
            <person name="Tsui S.K."/>
        </authorList>
    </citation>
    <scope>NUCLEOTIDE SEQUENCE [LARGE SCALE GENOMIC DNA]</scope>
    <source>
        <strain evidence="1">Derp</strain>
    </source>
</reference>
<proteinExistence type="predicted"/>
<protein>
    <submittedName>
        <fullName evidence="1">Uncharacterized protein</fullName>
    </submittedName>
</protein>
<evidence type="ECO:0000313" key="2">
    <source>
        <dbReference type="Proteomes" id="UP000887458"/>
    </source>
</evidence>
<accession>A0ABQ8IVL8</accession>
<gene>
    <name evidence="1" type="ORF">DERP_011993</name>
</gene>
<name>A0ABQ8IVL8_DERPT</name>
<dbReference type="EMBL" id="NJHN03000111">
    <property type="protein sequence ID" value="KAH9414346.1"/>
    <property type="molecule type" value="Genomic_DNA"/>
</dbReference>
<evidence type="ECO:0000313" key="1">
    <source>
        <dbReference type="EMBL" id="KAH9414346.1"/>
    </source>
</evidence>
<keyword evidence="2" id="KW-1185">Reference proteome</keyword>
<dbReference type="Proteomes" id="UP000887458">
    <property type="component" value="Unassembled WGS sequence"/>
</dbReference>
<comment type="caution">
    <text evidence="1">The sequence shown here is derived from an EMBL/GenBank/DDBJ whole genome shotgun (WGS) entry which is preliminary data.</text>
</comment>
<reference evidence="1 2" key="1">
    <citation type="journal article" date="2018" name="J. Allergy Clin. Immunol.">
        <title>High-quality assembly of Dermatophagoides pteronyssinus genome and transcriptome reveals a wide range of novel allergens.</title>
        <authorList>
            <person name="Liu X.Y."/>
            <person name="Yang K.Y."/>
            <person name="Wang M.Q."/>
            <person name="Kwok J.S."/>
            <person name="Zeng X."/>
            <person name="Yang Z."/>
            <person name="Xiao X.J."/>
            <person name="Lau C.P."/>
            <person name="Li Y."/>
            <person name="Huang Z.M."/>
            <person name="Ba J.G."/>
            <person name="Yim A.K."/>
            <person name="Ouyang C.Y."/>
            <person name="Ngai S.M."/>
            <person name="Chan T.F."/>
            <person name="Leung E.L."/>
            <person name="Liu L."/>
            <person name="Liu Z.G."/>
            <person name="Tsui S.K."/>
        </authorList>
    </citation>
    <scope>NUCLEOTIDE SEQUENCE [LARGE SCALE GENOMIC DNA]</scope>
    <source>
        <strain evidence="1">Derp</strain>
    </source>
</reference>
<sequence length="123" mass="14263">MMNNKKKGKQQQQQKSLQFSKFFFETKQTNQPADSANIKSILNFFHEEEMAIDNSWEISPGQSSKLVSKKKIGGIRNKNILFLAPSFHPLDLLWEKNKREGCKELHNNINNKDKKTLLSLSLQ</sequence>
<organism evidence="1 2">
    <name type="scientific">Dermatophagoides pteronyssinus</name>
    <name type="common">European house dust mite</name>
    <dbReference type="NCBI Taxonomy" id="6956"/>
    <lineage>
        <taxon>Eukaryota</taxon>
        <taxon>Metazoa</taxon>
        <taxon>Ecdysozoa</taxon>
        <taxon>Arthropoda</taxon>
        <taxon>Chelicerata</taxon>
        <taxon>Arachnida</taxon>
        <taxon>Acari</taxon>
        <taxon>Acariformes</taxon>
        <taxon>Sarcoptiformes</taxon>
        <taxon>Astigmata</taxon>
        <taxon>Psoroptidia</taxon>
        <taxon>Analgoidea</taxon>
        <taxon>Pyroglyphidae</taxon>
        <taxon>Dermatophagoidinae</taxon>
        <taxon>Dermatophagoides</taxon>
    </lineage>
</organism>